<dbReference type="PANTHER" id="PTHR13395">
    <property type="entry name" value="SISTER CHROMATID COHESION PROTEIN DCC1-RELATED"/>
    <property type="match status" value="1"/>
</dbReference>
<feature type="region of interest" description="Disordered" evidence="4">
    <location>
        <begin position="1"/>
        <end position="28"/>
    </location>
</feature>
<accession>A0ABD6EFY3</accession>
<keyword evidence="3" id="KW-0235">DNA replication</keyword>
<name>A0ABD6EFY3_9BILA</name>
<reference evidence="5 6" key="1">
    <citation type="submission" date="2024-08" db="EMBL/GenBank/DDBJ databases">
        <title>Gnathostoma spinigerum genome.</title>
        <authorList>
            <person name="Gonzalez-Bertolin B."/>
            <person name="Monzon S."/>
            <person name="Zaballos A."/>
            <person name="Jimenez P."/>
            <person name="Dekumyoy P."/>
            <person name="Varona S."/>
            <person name="Cuesta I."/>
            <person name="Sumanam S."/>
            <person name="Adisakwattana P."/>
            <person name="Gasser R.B."/>
            <person name="Hernandez-Gonzalez A."/>
            <person name="Young N.D."/>
            <person name="Perteguer M.J."/>
        </authorList>
    </citation>
    <scope>NUCLEOTIDE SEQUENCE [LARGE SCALE GENOMIC DNA]</scope>
    <source>
        <strain evidence="5">AL3</strain>
        <tissue evidence="5">Liver</tissue>
    </source>
</reference>
<dbReference type="EMBL" id="JBGFUD010001152">
    <property type="protein sequence ID" value="MFH4975838.1"/>
    <property type="molecule type" value="Genomic_DNA"/>
</dbReference>
<dbReference type="Proteomes" id="UP001608902">
    <property type="component" value="Unassembled WGS sequence"/>
</dbReference>
<sequence length="443" mass="51217">MEKFLTRSERIKPPCKKETSVDEKPVRGTKDLSKITPVKEVDDFFSNLDGNVEQVSAYLDVAKMSDVKGEVQQIKFQSNFCGDDFHLLEVNDDMANKFLAGEKFMFRGDLDDFTVLCTASRTYHVFEVETSDTLLVLPSLHLDEEVCRENRCLVSQEVIAKKSHYLELREVMVPSMSRLREMLRESELEWTENEETPSSIKSERKLYTRGDLLEVVPMSERELDVHLAQIPVICLEGFVRLLSSEYRDRLLNDLIECIDDESLPDIRFDFVSLDAFMEHLKKTHPSQNIPVEAAERFLEINGKKILDIQAASYSLDERSVCRARISQLLRAAVRFEYSAFEKMLSQLLPEGIEMKTEYFDGLALVEETLATGKTIRYFNVEDLPESEDERLKLLFTVRPKWEHDAIALYLIDICPTSRAVNETLTKHCRHETVNGRRIYCGLR</sequence>
<dbReference type="AlphaFoldDB" id="A0ABD6EFY3"/>
<organism evidence="5 6">
    <name type="scientific">Gnathostoma spinigerum</name>
    <dbReference type="NCBI Taxonomy" id="75299"/>
    <lineage>
        <taxon>Eukaryota</taxon>
        <taxon>Metazoa</taxon>
        <taxon>Ecdysozoa</taxon>
        <taxon>Nematoda</taxon>
        <taxon>Chromadorea</taxon>
        <taxon>Rhabditida</taxon>
        <taxon>Spirurina</taxon>
        <taxon>Gnathostomatomorpha</taxon>
        <taxon>Gnathostomatoidea</taxon>
        <taxon>Gnathostomatidae</taxon>
        <taxon>Gnathostoma</taxon>
    </lineage>
</organism>
<dbReference type="GO" id="GO:0006260">
    <property type="term" value="P:DNA replication"/>
    <property type="evidence" value="ECO:0007669"/>
    <property type="project" value="UniProtKB-KW"/>
</dbReference>
<proteinExistence type="inferred from homology"/>
<evidence type="ECO:0000313" key="6">
    <source>
        <dbReference type="Proteomes" id="UP001608902"/>
    </source>
</evidence>
<evidence type="ECO:0000256" key="4">
    <source>
        <dbReference type="SAM" id="MobiDB-lite"/>
    </source>
</evidence>
<comment type="caution">
    <text evidence="5">The sequence shown here is derived from an EMBL/GenBank/DDBJ whole genome shotgun (WGS) entry which is preliminary data.</text>
</comment>
<protein>
    <recommendedName>
        <fullName evidence="2">Sister chromatid cohesion protein DCC1</fullName>
    </recommendedName>
</protein>
<evidence type="ECO:0000256" key="2">
    <source>
        <dbReference type="ARBA" id="ARBA00017682"/>
    </source>
</evidence>
<keyword evidence="6" id="KW-1185">Reference proteome</keyword>
<evidence type="ECO:0000313" key="5">
    <source>
        <dbReference type="EMBL" id="MFH4975838.1"/>
    </source>
</evidence>
<dbReference type="InterPro" id="IPR019128">
    <property type="entry name" value="Dcc1"/>
</dbReference>
<comment type="similarity">
    <text evidence="1">Belongs to the DCC1 family.</text>
</comment>
<dbReference type="Pfam" id="PF09724">
    <property type="entry name" value="Dcc1"/>
    <property type="match status" value="1"/>
</dbReference>
<gene>
    <name evidence="5" type="ORF">AB6A40_002547</name>
</gene>
<evidence type="ECO:0000256" key="1">
    <source>
        <dbReference type="ARBA" id="ARBA00007017"/>
    </source>
</evidence>
<dbReference type="PANTHER" id="PTHR13395:SF6">
    <property type="entry name" value="SISTER CHROMATID COHESION PROTEIN DCC1"/>
    <property type="match status" value="1"/>
</dbReference>
<evidence type="ECO:0000256" key="3">
    <source>
        <dbReference type="ARBA" id="ARBA00022705"/>
    </source>
</evidence>